<evidence type="ECO:0000313" key="1">
    <source>
        <dbReference type="EMBL" id="PCS21493.1"/>
    </source>
</evidence>
<organism evidence="1 2">
    <name type="scientific">Candidatus Enterovibrio escicola</name>
    <dbReference type="NCBI Taxonomy" id="1927127"/>
    <lineage>
        <taxon>Bacteria</taxon>
        <taxon>Pseudomonadati</taxon>
        <taxon>Pseudomonadota</taxon>
        <taxon>Gammaproteobacteria</taxon>
        <taxon>Vibrionales</taxon>
        <taxon>Vibrionaceae</taxon>
        <taxon>Enterovibrio</taxon>
    </lineage>
</organism>
<comment type="caution">
    <text evidence="1">The sequence shown here is derived from an EMBL/GenBank/DDBJ whole genome shotgun (WGS) entry which is preliminary data.</text>
</comment>
<dbReference type="AlphaFoldDB" id="A0A2A5T005"/>
<dbReference type="Proteomes" id="UP000219020">
    <property type="component" value="Unassembled WGS sequence"/>
</dbReference>
<reference evidence="2" key="1">
    <citation type="submission" date="2017-04" db="EMBL/GenBank/DDBJ databases">
        <title>Genome evolution of the luminous symbionts of deep sea anglerfish.</title>
        <authorList>
            <person name="Hendry T.A."/>
        </authorList>
    </citation>
    <scope>NUCLEOTIDE SEQUENCE [LARGE SCALE GENOMIC DNA]</scope>
</reference>
<protein>
    <submittedName>
        <fullName evidence="1">Uncharacterized protein</fullName>
    </submittedName>
</protein>
<dbReference type="EMBL" id="NBYY01000034">
    <property type="protein sequence ID" value="PCS21493.1"/>
    <property type="molecule type" value="Genomic_DNA"/>
</dbReference>
<keyword evidence="2" id="KW-1185">Reference proteome</keyword>
<sequence length="38" mass="4485">MLIIDVYVLNIHGEALESLRQNNLTYNTMHRTMLTDNH</sequence>
<proteinExistence type="predicted"/>
<name>A0A2A5T005_9GAMM</name>
<accession>A0A2A5T005</accession>
<evidence type="ECO:0000313" key="2">
    <source>
        <dbReference type="Proteomes" id="UP000219020"/>
    </source>
</evidence>
<gene>
    <name evidence="1" type="ORF">BTN49_3033</name>
</gene>